<feature type="transmembrane region" description="Helical" evidence="6">
    <location>
        <begin position="91"/>
        <end position="112"/>
    </location>
</feature>
<organism evidence="7 8">
    <name type="scientific">Pelagicoccus albus</name>
    <dbReference type="NCBI Taxonomy" id="415222"/>
    <lineage>
        <taxon>Bacteria</taxon>
        <taxon>Pseudomonadati</taxon>
        <taxon>Verrucomicrobiota</taxon>
        <taxon>Opitutia</taxon>
        <taxon>Puniceicoccales</taxon>
        <taxon>Pelagicoccaceae</taxon>
        <taxon>Pelagicoccus</taxon>
    </lineage>
</organism>
<comment type="caution">
    <text evidence="7">The sequence shown here is derived from an EMBL/GenBank/DDBJ whole genome shotgun (WGS) entry which is preliminary data.</text>
</comment>
<comment type="subcellular location">
    <subcellularLocation>
        <location evidence="1">Membrane</location>
        <topology evidence="1">Multi-pass membrane protein</topology>
    </subcellularLocation>
</comment>
<evidence type="ECO:0000313" key="8">
    <source>
        <dbReference type="Proteomes" id="UP000526501"/>
    </source>
</evidence>
<gene>
    <name evidence="7" type="ORF">H5P27_14130</name>
</gene>
<dbReference type="EMBL" id="JACHVC010000012">
    <property type="protein sequence ID" value="MBC2607188.1"/>
    <property type="molecule type" value="Genomic_DNA"/>
</dbReference>
<evidence type="ECO:0000256" key="2">
    <source>
        <dbReference type="ARBA" id="ARBA00009694"/>
    </source>
</evidence>
<dbReference type="InterPro" id="IPR006696">
    <property type="entry name" value="DUF423"/>
</dbReference>
<keyword evidence="8" id="KW-1185">Reference proteome</keyword>
<keyword evidence="4 6" id="KW-1133">Transmembrane helix</keyword>
<dbReference type="PANTHER" id="PTHR43461">
    <property type="entry name" value="TRANSMEMBRANE PROTEIN 256"/>
    <property type="match status" value="1"/>
</dbReference>
<evidence type="ECO:0000256" key="5">
    <source>
        <dbReference type="ARBA" id="ARBA00023136"/>
    </source>
</evidence>
<protein>
    <submittedName>
        <fullName evidence="7">DUF423 domain-containing protein</fullName>
    </submittedName>
</protein>
<name>A0A7X1E9G6_9BACT</name>
<dbReference type="GO" id="GO:0016020">
    <property type="term" value="C:membrane"/>
    <property type="evidence" value="ECO:0007669"/>
    <property type="project" value="UniProtKB-SubCell"/>
</dbReference>
<keyword evidence="5 6" id="KW-0472">Membrane</keyword>
<evidence type="ECO:0000256" key="6">
    <source>
        <dbReference type="SAM" id="Phobius"/>
    </source>
</evidence>
<feature type="transmembrane region" description="Helical" evidence="6">
    <location>
        <begin position="37"/>
        <end position="55"/>
    </location>
</feature>
<sequence>MNKLKISCLLAAAGVGIGAFGAHGLKPQLLANDSVSTWETAVFYHLIHAVALFVLANSSKVTGTWAFRLWTVGIILFSGSLYALSLTKWSVLGPITPLGGVAFIAGWITLMFEAKSAKA</sequence>
<reference evidence="7 8" key="1">
    <citation type="submission" date="2020-07" db="EMBL/GenBank/DDBJ databases">
        <authorList>
            <person name="Feng X."/>
        </authorList>
    </citation>
    <scope>NUCLEOTIDE SEQUENCE [LARGE SCALE GENOMIC DNA]</scope>
    <source>
        <strain evidence="7 8">JCM23202</strain>
    </source>
</reference>
<keyword evidence="3 6" id="KW-0812">Transmembrane</keyword>
<feature type="transmembrane region" description="Helical" evidence="6">
    <location>
        <begin position="67"/>
        <end position="85"/>
    </location>
</feature>
<evidence type="ECO:0000313" key="7">
    <source>
        <dbReference type="EMBL" id="MBC2607188.1"/>
    </source>
</evidence>
<evidence type="ECO:0000256" key="3">
    <source>
        <dbReference type="ARBA" id="ARBA00022692"/>
    </source>
</evidence>
<comment type="similarity">
    <text evidence="2">Belongs to the UPF0382 family.</text>
</comment>
<dbReference type="AlphaFoldDB" id="A0A7X1E9G6"/>
<evidence type="ECO:0000256" key="1">
    <source>
        <dbReference type="ARBA" id="ARBA00004141"/>
    </source>
</evidence>
<proteinExistence type="inferred from homology"/>
<dbReference type="RefSeq" id="WP_185661045.1">
    <property type="nucleotide sequence ID" value="NZ_CAWPOO010000012.1"/>
</dbReference>
<dbReference type="Proteomes" id="UP000526501">
    <property type="component" value="Unassembled WGS sequence"/>
</dbReference>
<dbReference type="Pfam" id="PF04241">
    <property type="entry name" value="DUF423"/>
    <property type="match status" value="1"/>
</dbReference>
<evidence type="ECO:0000256" key="4">
    <source>
        <dbReference type="ARBA" id="ARBA00022989"/>
    </source>
</evidence>
<accession>A0A7X1E9G6</accession>
<dbReference type="PANTHER" id="PTHR43461:SF1">
    <property type="entry name" value="TRANSMEMBRANE PROTEIN 256"/>
    <property type="match status" value="1"/>
</dbReference>